<dbReference type="OrthoDB" id="5298807at2"/>
<accession>A0A5C8NXL4</accession>
<evidence type="ECO:0000256" key="3">
    <source>
        <dbReference type="ARBA" id="ARBA00022989"/>
    </source>
</evidence>
<feature type="transmembrane region" description="Helical" evidence="5">
    <location>
        <begin position="112"/>
        <end position="131"/>
    </location>
</feature>
<sequence length="161" mass="18018">MPAADPWRRLMGIAYESIILFGVLWFADYAFSALTQFKGHPGPLRTAFQVFTLIVLAAYFTGFWALGRRSLPMKTLSLLVLDGQDRPLSYARALGRFSAATAMWLAALAAGYYLSAWLYLLALLPFAWTLFDRDRRALYDVVAGTRLVRRAPDAGMKSVDV</sequence>
<evidence type="ECO:0000313" key="8">
    <source>
        <dbReference type="Proteomes" id="UP000321548"/>
    </source>
</evidence>
<evidence type="ECO:0000256" key="1">
    <source>
        <dbReference type="ARBA" id="ARBA00004141"/>
    </source>
</evidence>
<evidence type="ECO:0000256" key="4">
    <source>
        <dbReference type="ARBA" id="ARBA00023136"/>
    </source>
</evidence>
<evidence type="ECO:0000259" key="6">
    <source>
        <dbReference type="Pfam" id="PF06271"/>
    </source>
</evidence>
<comment type="subcellular location">
    <subcellularLocation>
        <location evidence="1">Membrane</location>
        <topology evidence="1">Multi-pass membrane protein</topology>
    </subcellularLocation>
</comment>
<keyword evidence="8" id="KW-1185">Reference proteome</keyword>
<feature type="domain" description="RDD" evidence="6">
    <location>
        <begin position="4"/>
        <end position="144"/>
    </location>
</feature>
<dbReference type="RefSeq" id="WP_147703952.1">
    <property type="nucleotide sequence ID" value="NZ_VDUY01000003.1"/>
</dbReference>
<feature type="transmembrane region" description="Helical" evidence="5">
    <location>
        <begin position="12"/>
        <end position="34"/>
    </location>
</feature>
<reference evidence="7 8" key="1">
    <citation type="submission" date="2019-06" db="EMBL/GenBank/DDBJ databases">
        <title>Quisquiliibacterium sp. nov., isolated from a maize field.</title>
        <authorList>
            <person name="Lin S.-Y."/>
            <person name="Tsai C.-F."/>
            <person name="Young C.-C."/>
        </authorList>
    </citation>
    <scope>NUCLEOTIDE SEQUENCE [LARGE SCALE GENOMIC DNA]</scope>
    <source>
        <strain evidence="7 8">CC-CFT501</strain>
    </source>
</reference>
<proteinExistence type="predicted"/>
<evidence type="ECO:0000256" key="2">
    <source>
        <dbReference type="ARBA" id="ARBA00022692"/>
    </source>
</evidence>
<dbReference type="Pfam" id="PF06271">
    <property type="entry name" value="RDD"/>
    <property type="match status" value="1"/>
</dbReference>
<keyword evidence="3 5" id="KW-1133">Transmembrane helix</keyword>
<dbReference type="Proteomes" id="UP000321548">
    <property type="component" value="Unassembled WGS sequence"/>
</dbReference>
<keyword evidence="2 5" id="KW-0812">Transmembrane</keyword>
<comment type="caution">
    <text evidence="7">The sequence shown here is derived from an EMBL/GenBank/DDBJ whole genome shotgun (WGS) entry which is preliminary data.</text>
</comment>
<evidence type="ECO:0000313" key="7">
    <source>
        <dbReference type="EMBL" id="TXL66038.1"/>
    </source>
</evidence>
<dbReference type="GO" id="GO:0016020">
    <property type="term" value="C:membrane"/>
    <property type="evidence" value="ECO:0007669"/>
    <property type="project" value="UniProtKB-SubCell"/>
</dbReference>
<evidence type="ECO:0000256" key="5">
    <source>
        <dbReference type="SAM" id="Phobius"/>
    </source>
</evidence>
<dbReference type="InterPro" id="IPR010432">
    <property type="entry name" value="RDD"/>
</dbReference>
<name>A0A5C8NXL4_9BURK</name>
<dbReference type="EMBL" id="VDUY01000003">
    <property type="protein sequence ID" value="TXL66038.1"/>
    <property type="molecule type" value="Genomic_DNA"/>
</dbReference>
<protein>
    <submittedName>
        <fullName evidence="7">RDD family protein</fullName>
    </submittedName>
</protein>
<keyword evidence="4 5" id="KW-0472">Membrane</keyword>
<organism evidence="7 8">
    <name type="scientific">Zeimonas arvi</name>
    <dbReference type="NCBI Taxonomy" id="2498847"/>
    <lineage>
        <taxon>Bacteria</taxon>
        <taxon>Pseudomonadati</taxon>
        <taxon>Pseudomonadota</taxon>
        <taxon>Betaproteobacteria</taxon>
        <taxon>Burkholderiales</taxon>
        <taxon>Burkholderiaceae</taxon>
        <taxon>Zeimonas</taxon>
    </lineage>
</organism>
<feature type="transmembrane region" description="Helical" evidence="5">
    <location>
        <begin position="46"/>
        <end position="67"/>
    </location>
</feature>
<gene>
    <name evidence="7" type="ORF">FHP08_08150</name>
</gene>
<dbReference type="AlphaFoldDB" id="A0A5C8NXL4"/>